<dbReference type="AlphaFoldDB" id="A4BKH7"/>
<sequence>MTAILETFQLGFPWKTFDPFLFCVFHNDRFPKGNGAYGPDASLAGRNIGQDFAWKDGWNMYHGDKIPGFPGHPHRGFETITVVNEGLVDHADSLGAAGRYGGGDTQWMTAGKGVQHSEMFPLLSTDENNPLELFQIWINLPAKNKMVTPHFAMLWREDTPVVEVPDSNDHVTTVKVIAGALKGHQAPPPPPESWAADAENDVAVWHIKVPAGGEFHLPAASGGLNRALYLFSGSSVSIEESELSINHGVRLQSDAVVRLQAGNEPVELLLLQGKPIAEPVVQYGPFVMNSEAEIHQAFADYRRDQFGGWPWGSGDPVHSEAKGRFARHIDGRLEEKPL</sequence>
<dbReference type="CDD" id="cd02247">
    <property type="entry name" value="cupin_pirin_C"/>
    <property type="match status" value="1"/>
</dbReference>
<dbReference type="EMBL" id="AAOE01000045">
    <property type="protein sequence ID" value="EAR07376.1"/>
    <property type="molecule type" value="Genomic_DNA"/>
</dbReference>
<keyword evidence="6" id="KW-1185">Reference proteome</keyword>
<organism evidence="5 6">
    <name type="scientific">Reinekea blandensis MED297</name>
    <dbReference type="NCBI Taxonomy" id="314283"/>
    <lineage>
        <taxon>Bacteria</taxon>
        <taxon>Pseudomonadati</taxon>
        <taxon>Pseudomonadota</taxon>
        <taxon>Gammaproteobacteria</taxon>
        <taxon>Oceanospirillales</taxon>
        <taxon>Saccharospirillaceae</taxon>
        <taxon>Reinekea</taxon>
    </lineage>
</organism>
<dbReference type="SUPFAM" id="SSF51182">
    <property type="entry name" value="RmlC-like cupins"/>
    <property type="match status" value="1"/>
</dbReference>
<comment type="caution">
    <text evidence="5">The sequence shown here is derived from an EMBL/GenBank/DDBJ whole genome shotgun (WGS) entry which is preliminary data.</text>
</comment>
<gene>
    <name evidence="5" type="ORF">MED297_05469</name>
</gene>
<dbReference type="InterPro" id="IPR003829">
    <property type="entry name" value="Pirin_N_dom"/>
</dbReference>
<dbReference type="InterPro" id="IPR011051">
    <property type="entry name" value="RmlC_Cupin_sf"/>
</dbReference>
<name>A4BKH7_9GAMM</name>
<feature type="domain" description="Pirin N-terminal" evidence="3">
    <location>
        <begin position="63"/>
        <end position="138"/>
    </location>
</feature>
<dbReference type="PANTHER" id="PTHR13903">
    <property type="entry name" value="PIRIN-RELATED"/>
    <property type="match status" value="1"/>
</dbReference>
<dbReference type="Proteomes" id="UP000005953">
    <property type="component" value="Unassembled WGS sequence"/>
</dbReference>
<dbReference type="STRING" id="314283.MED297_05469"/>
<dbReference type="Gene3D" id="2.60.120.10">
    <property type="entry name" value="Jelly Rolls"/>
    <property type="match status" value="2"/>
</dbReference>
<dbReference type="OrthoDB" id="9780903at2"/>
<protein>
    <recommendedName>
        <fullName evidence="7">Pirin family protein</fullName>
    </recommendedName>
</protein>
<dbReference type="Pfam" id="PF05726">
    <property type="entry name" value="Pirin_C"/>
    <property type="match status" value="1"/>
</dbReference>
<dbReference type="InterPro" id="IPR014710">
    <property type="entry name" value="RmlC-like_jellyroll"/>
</dbReference>
<evidence type="ECO:0000259" key="4">
    <source>
        <dbReference type="Pfam" id="PF05726"/>
    </source>
</evidence>
<feature type="domain" description="Pirin C-terminal" evidence="4">
    <location>
        <begin position="204"/>
        <end position="307"/>
    </location>
</feature>
<dbReference type="HOGENOM" id="CLU_833215_0_0_6"/>
<evidence type="ECO:0000313" key="5">
    <source>
        <dbReference type="EMBL" id="EAR07376.1"/>
    </source>
</evidence>
<dbReference type="InterPro" id="IPR008778">
    <property type="entry name" value="Pirin_C_dom"/>
</dbReference>
<dbReference type="CDD" id="cd02909">
    <property type="entry name" value="cupin_pirin_N"/>
    <property type="match status" value="1"/>
</dbReference>
<dbReference type="RefSeq" id="WP_008048202.1">
    <property type="nucleotide sequence ID" value="NZ_CH724155.1"/>
</dbReference>
<evidence type="ECO:0008006" key="7">
    <source>
        <dbReference type="Google" id="ProtNLM"/>
    </source>
</evidence>
<dbReference type="Pfam" id="PF02678">
    <property type="entry name" value="Pirin"/>
    <property type="match status" value="1"/>
</dbReference>
<accession>A4BKH7</accession>
<comment type="similarity">
    <text evidence="1 2">Belongs to the pirin family.</text>
</comment>
<evidence type="ECO:0000259" key="3">
    <source>
        <dbReference type="Pfam" id="PF02678"/>
    </source>
</evidence>
<proteinExistence type="inferred from homology"/>
<dbReference type="InterPro" id="IPR012093">
    <property type="entry name" value="Pirin"/>
</dbReference>
<dbReference type="PANTHER" id="PTHR13903:SF8">
    <property type="entry name" value="PIRIN"/>
    <property type="match status" value="1"/>
</dbReference>
<evidence type="ECO:0000256" key="2">
    <source>
        <dbReference type="RuleBase" id="RU003457"/>
    </source>
</evidence>
<evidence type="ECO:0000256" key="1">
    <source>
        <dbReference type="ARBA" id="ARBA00008416"/>
    </source>
</evidence>
<evidence type="ECO:0000313" key="6">
    <source>
        <dbReference type="Proteomes" id="UP000005953"/>
    </source>
</evidence>
<reference evidence="5 6" key="1">
    <citation type="submission" date="2006-02" db="EMBL/GenBank/DDBJ databases">
        <authorList>
            <person name="Pinhassi J."/>
            <person name="Pedros-Alio C."/>
            <person name="Ferriera S."/>
            <person name="Johnson J."/>
            <person name="Kravitz S."/>
            <person name="Halpern A."/>
            <person name="Remington K."/>
            <person name="Beeson K."/>
            <person name="Tran B."/>
            <person name="Rogers Y.-H."/>
            <person name="Friedman R."/>
            <person name="Venter J.C."/>
        </authorList>
    </citation>
    <scope>NUCLEOTIDE SEQUENCE [LARGE SCALE GENOMIC DNA]</scope>
    <source>
        <strain evidence="5 6">MED297</strain>
    </source>
</reference>